<evidence type="ECO:0000313" key="5">
    <source>
        <dbReference type="EMBL" id="CAD7658389.1"/>
    </source>
</evidence>
<dbReference type="InterPro" id="IPR036236">
    <property type="entry name" value="Znf_C2H2_sf"/>
</dbReference>
<feature type="coiled-coil region" evidence="2">
    <location>
        <begin position="14"/>
        <end position="41"/>
    </location>
</feature>
<dbReference type="PROSITE" id="PS50157">
    <property type="entry name" value="ZINC_FINGER_C2H2_2"/>
    <property type="match status" value="2"/>
</dbReference>
<feature type="domain" description="C2H2-type" evidence="4">
    <location>
        <begin position="364"/>
        <end position="392"/>
    </location>
</feature>
<name>A0A7R9MDW7_9ACAR</name>
<dbReference type="OrthoDB" id="6516218at2759"/>
<reference evidence="5" key="1">
    <citation type="submission" date="2020-11" db="EMBL/GenBank/DDBJ databases">
        <authorList>
            <person name="Tran Van P."/>
        </authorList>
    </citation>
    <scope>NUCLEOTIDE SEQUENCE</scope>
</reference>
<accession>A0A7R9MDW7</accession>
<feature type="non-terminal residue" evidence="5">
    <location>
        <position position="392"/>
    </location>
</feature>
<dbReference type="InterPro" id="IPR013087">
    <property type="entry name" value="Znf_C2H2_type"/>
</dbReference>
<sequence length="392" mass="44364">MMNDINKWFYSLTLNELHQYIMKLEVENEKLVKELDTSSKLNRILENIAKSTQTGYSLLRRIEINKNCECNEHMNQSLRKSLNESINDTNLLLKHFQMIYAMKGQPMDECEPSSHTPPVDPPVVDISDDHSTQSPVPLCIRNSVEDKDSSTSSTSPHSSGYESNDYSADRSTHRIQDFVFHRNYSTGTIIKQESHSPTANMLSTTTSSVSVIDEDMPQNLSKRKSPEVFSPAVVQTTPIVQTCQRSTSRTSPPKTHISLSTAGAVVAIDGMQHLPNKCSECDLSFNLKPSLDQHLLTHVSPTFTVQRAGRGRPAKNDSRVLRVTDSDLNILRMNDAFGKLPEGLISLSALEELRRHKFTGFGRYRCPWPDCGYTPHFLRDLRRHMFKHTGDK</sequence>
<dbReference type="EMBL" id="CAJPVJ010014882">
    <property type="protein sequence ID" value="CAG2175575.1"/>
    <property type="molecule type" value="Genomic_DNA"/>
</dbReference>
<evidence type="ECO:0000256" key="3">
    <source>
        <dbReference type="SAM" id="MobiDB-lite"/>
    </source>
</evidence>
<evidence type="ECO:0000256" key="1">
    <source>
        <dbReference type="PROSITE-ProRule" id="PRU00042"/>
    </source>
</evidence>
<keyword evidence="1" id="KW-0479">Metal-binding</keyword>
<organism evidence="5">
    <name type="scientific">Oppiella nova</name>
    <dbReference type="NCBI Taxonomy" id="334625"/>
    <lineage>
        <taxon>Eukaryota</taxon>
        <taxon>Metazoa</taxon>
        <taxon>Ecdysozoa</taxon>
        <taxon>Arthropoda</taxon>
        <taxon>Chelicerata</taxon>
        <taxon>Arachnida</taxon>
        <taxon>Acari</taxon>
        <taxon>Acariformes</taxon>
        <taxon>Sarcoptiformes</taxon>
        <taxon>Oribatida</taxon>
        <taxon>Brachypylina</taxon>
        <taxon>Oppioidea</taxon>
        <taxon>Oppiidae</taxon>
        <taxon>Oppiella</taxon>
    </lineage>
</organism>
<feature type="domain" description="C2H2-type" evidence="4">
    <location>
        <begin position="276"/>
        <end position="303"/>
    </location>
</feature>
<keyword evidence="1" id="KW-0862">Zinc</keyword>
<dbReference type="GO" id="GO:0008270">
    <property type="term" value="F:zinc ion binding"/>
    <property type="evidence" value="ECO:0007669"/>
    <property type="project" value="UniProtKB-KW"/>
</dbReference>
<dbReference type="AlphaFoldDB" id="A0A7R9MDW7"/>
<feature type="compositionally biased region" description="Low complexity" evidence="3">
    <location>
        <begin position="150"/>
        <end position="159"/>
    </location>
</feature>
<dbReference type="EMBL" id="OC929707">
    <property type="protein sequence ID" value="CAD7658389.1"/>
    <property type="molecule type" value="Genomic_DNA"/>
</dbReference>
<keyword evidence="1" id="KW-0863">Zinc-finger</keyword>
<keyword evidence="2" id="KW-0175">Coiled coil</keyword>
<protein>
    <recommendedName>
        <fullName evidence="4">C2H2-type domain-containing protein</fullName>
    </recommendedName>
</protein>
<gene>
    <name evidence="5" type="ORF">ONB1V03_LOCUS15010</name>
</gene>
<proteinExistence type="predicted"/>
<dbReference type="SUPFAM" id="SSF57667">
    <property type="entry name" value="beta-beta-alpha zinc fingers"/>
    <property type="match status" value="1"/>
</dbReference>
<feature type="region of interest" description="Disordered" evidence="3">
    <location>
        <begin position="106"/>
        <end position="169"/>
    </location>
</feature>
<evidence type="ECO:0000313" key="6">
    <source>
        <dbReference type="Proteomes" id="UP000728032"/>
    </source>
</evidence>
<feature type="compositionally biased region" description="Low complexity" evidence="3">
    <location>
        <begin position="113"/>
        <end position="125"/>
    </location>
</feature>
<evidence type="ECO:0000259" key="4">
    <source>
        <dbReference type="PROSITE" id="PS50157"/>
    </source>
</evidence>
<keyword evidence="6" id="KW-1185">Reference proteome</keyword>
<dbReference type="PROSITE" id="PS00028">
    <property type="entry name" value="ZINC_FINGER_C2H2_1"/>
    <property type="match status" value="1"/>
</dbReference>
<dbReference type="SMART" id="SM00355">
    <property type="entry name" value="ZnF_C2H2"/>
    <property type="match status" value="2"/>
</dbReference>
<evidence type="ECO:0000256" key="2">
    <source>
        <dbReference type="SAM" id="Coils"/>
    </source>
</evidence>
<dbReference type="Proteomes" id="UP000728032">
    <property type="component" value="Unassembled WGS sequence"/>
</dbReference>